<dbReference type="InterPro" id="IPR051675">
    <property type="entry name" value="Endo/Exo/Phosphatase_dom_1"/>
</dbReference>
<accession>A0A1H6YJ21</accession>
<dbReference type="PANTHER" id="PTHR21180:SF32">
    <property type="entry name" value="ENDONUCLEASE_EXONUCLEASE_PHOSPHATASE FAMILY DOMAIN-CONTAINING PROTEIN 1"/>
    <property type="match status" value="1"/>
</dbReference>
<dbReference type="PANTHER" id="PTHR21180">
    <property type="entry name" value="ENDONUCLEASE/EXONUCLEASE/PHOSPHATASE FAMILY DOMAIN-CONTAINING PROTEIN 1"/>
    <property type="match status" value="1"/>
</dbReference>
<proteinExistence type="predicted"/>
<dbReference type="RefSeq" id="WP_092174149.1">
    <property type="nucleotide sequence ID" value="NZ_FNZH01000003.1"/>
</dbReference>
<keyword evidence="2" id="KW-0472">Membrane</keyword>
<evidence type="ECO:0000313" key="4">
    <source>
        <dbReference type="Proteomes" id="UP000199403"/>
    </source>
</evidence>
<dbReference type="InterPro" id="IPR010994">
    <property type="entry name" value="RuvA_2-like"/>
</dbReference>
<reference evidence="4" key="1">
    <citation type="submission" date="2016-10" db="EMBL/GenBank/DDBJ databases">
        <authorList>
            <person name="Varghese N."/>
            <person name="Submissions S."/>
        </authorList>
    </citation>
    <scope>NUCLEOTIDE SEQUENCE [LARGE SCALE GENOMIC DNA]</scope>
    <source>
        <strain evidence="4">IBRC-M 10761</strain>
    </source>
</reference>
<protein>
    <submittedName>
        <fullName evidence="3">DNA uptake protein ComE</fullName>
    </submittedName>
</protein>
<dbReference type="OrthoDB" id="981124at2"/>
<dbReference type="STRING" id="1416801.SAMN05192553_103523"/>
<dbReference type="AlphaFoldDB" id="A0A1H6YJ21"/>
<dbReference type="GO" id="GO:0015628">
    <property type="term" value="P:protein secretion by the type II secretion system"/>
    <property type="evidence" value="ECO:0007669"/>
    <property type="project" value="TreeGrafter"/>
</dbReference>
<dbReference type="GO" id="GO:0015627">
    <property type="term" value="C:type II protein secretion system complex"/>
    <property type="evidence" value="ECO:0007669"/>
    <property type="project" value="TreeGrafter"/>
</dbReference>
<keyword evidence="2" id="KW-1133">Transmembrane helix</keyword>
<evidence type="ECO:0000256" key="2">
    <source>
        <dbReference type="SAM" id="Phobius"/>
    </source>
</evidence>
<feature type="compositionally biased region" description="Basic and acidic residues" evidence="1">
    <location>
        <begin position="83"/>
        <end position="95"/>
    </location>
</feature>
<sequence>MADKLFYFLKGYLGFTRKESRGFVFVIPLLLVLHAVPNLISGYLRSVEQKKYRRYLEAADALPEISLQLPVNSDTAQRTASFQEEKGKRGSERKAGGLSRPQAPGLNTVLFPEAGSVELQMVSGVGPVLSARIEAFREKLGGFHSPAQLLEVYGIDGELADKIYAVFPFQARIDRTIAINELEVGELANHPYIGFGEAKVIVAYRKQHGPYTRAADLLQIKIFTEEWVDRIAPYLSF</sequence>
<dbReference type="EMBL" id="FNZH01000003">
    <property type="protein sequence ID" value="SEJ37220.1"/>
    <property type="molecule type" value="Genomic_DNA"/>
</dbReference>
<organism evidence="3 4">
    <name type="scientific">Cyclobacterium xiamenense</name>
    <dbReference type="NCBI Taxonomy" id="1297121"/>
    <lineage>
        <taxon>Bacteria</taxon>
        <taxon>Pseudomonadati</taxon>
        <taxon>Bacteroidota</taxon>
        <taxon>Cytophagia</taxon>
        <taxon>Cytophagales</taxon>
        <taxon>Cyclobacteriaceae</taxon>
        <taxon>Cyclobacterium</taxon>
    </lineage>
</organism>
<name>A0A1H6YJ21_9BACT</name>
<dbReference type="Proteomes" id="UP000199403">
    <property type="component" value="Unassembled WGS sequence"/>
</dbReference>
<dbReference type="Gene3D" id="1.10.150.280">
    <property type="entry name" value="AF1531-like domain"/>
    <property type="match status" value="2"/>
</dbReference>
<keyword evidence="4" id="KW-1185">Reference proteome</keyword>
<feature type="region of interest" description="Disordered" evidence="1">
    <location>
        <begin position="78"/>
        <end position="107"/>
    </location>
</feature>
<evidence type="ECO:0000313" key="3">
    <source>
        <dbReference type="EMBL" id="SEJ37220.1"/>
    </source>
</evidence>
<keyword evidence="2" id="KW-0812">Transmembrane</keyword>
<dbReference type="Pfam" id="PF12836">
    <property type="entry name" value="HHH_3"/>
    <property type="match status" value="2"/>
</dbReference>
<dbReference type="SUPFAM" id="SSF47781">
    <property type="entry name" value="RuvA domain 2-like"/>
    <property type="match status" value="2"/>
</dbReference>
<feature type="transmembrane region" description="Helical" evidence="2">
    <location>
        <begin position="22"/>
        <end position="44"/>
    </location>
</feature>
<gene>
    <name evidence="3" type="ORF">SAMN05192553_103523</name>
</gene>
<evidence type="ECO:0000256" key="1">
    <source>
        <dbReference type="SAM" id="MobiDB-lite"/>
    </source>
</evidence>